<dbReference type="OrthoDB" id="1876817at2759"/>
<evidence type="ECO:0000313" key="2">
    <source>
        <dbReference type="EMBL" id="KAG5584089.1"/>
    </source>
</evidence>
<dbReference type="EMBL" id="JACXVP010000009">
    <property type="protein sequence ID" value="KAG5584089.1"/>
    <property type="molecule type" value="Genomic_DNA"/>
</dbReference>
<evidence type="ECO:0000256" key="1">
    <source>
        <dbReference type="SAM" id="MobiDB-lite"/>
    </source>
</evidence>
<keyword evidence="3" id="KW-1185">Reference proteome</keyword>
<reference evidence="2 3" key="1">
    <citation type="submission" date="2020-09" db="EMBL/GenBank/DDBJ databases">
        <title>De no assembly of potato wild relative species, Solanum commersonii.</title>
        <authorList>
            <person name="Cho K."/>
        </authorList>
    </citation>
    <scope>NUCLEOTIDE SEQUENCE [LARGE SCALE GENOMIC DNA]</scope>
    <source>
        <strain evidence="2">LZ3.2</strain>
        <tissue evidence="2">Leaf</tissue>
    </source>
</reference>
<dbReference type="Proteomes" id="UP000824120">
    <property type="component" value="Chromosome 9"/>
</dbReference>
<protein>
    <submittedName>
        <fullName evidence="2">Uncharacterized protein</fullName>
    </submittedName>
</protein>
<feature type="region of interest" description="Disordered" evidence="1">
    <location>
        <begin position="130"/>
        <end position="151"/>
    </location>
</feature>
<dbReference type="AlphaFoldDB" id="A0A9J5X729"/>
<comment type="caution">
    <text evidence="2">The sequence shown here is derived from an EMBL/GenBank/DDBJ whole genome shotgun (WGS) entry which is preliminary data.</text>
</comment>
<accession>A0A9J5X729</accession>
<gene>
    <name evidence="2" type="ORF">H5410_044523</name>
</gene>
<evidence type="ECO:0000313" key="3">
    <source>
        <dbReference type="Proteomes" id="UP000824120"/>
    </source>
</evidence>
<sequence length="434" mass="49488">MVTIPSINNHKPNLKLEPRTRMNELTINMKINFRSPFESTIYSKERVEERNTWRGLISLSSWRLKPVAISVMLTCITWIMMRLTMLQNVNSTGVQLNFYASIPLRQIRDVNKFSKSHLNPTLAYKPHSLGEVGNAMQTPDSSEPNLGAEGSKNYLEKFGTTTWQVLHVPTFEESTITSTSPVVVPPLLTYHRRPRPTLVPDDSCHAPDPAPTADLPPPSQPLALQKGWFSQPSTLTPPPENFGLELIPGVRIKGDGPAPGSEGEKLKRLNAVVKGHLWRYYASEDGLKRFPRLKDKNKEDFQYFAQHFSITELDIETKSEIEERSVRQFAIRKKSSTEEKLVTMAQPVTNGENSKIHGFPKHRTGWSSYLRDSMDQDLLLLYGQYRSTLVDHMDVEKATNLDEIETSLFHFYLPSSYLCFVCSWEEFDLGIPHK</sequence>
<feature type="compositionally biased region" description="Polar residues" evidence="1">
    <location>
        <begin position="135"/>
        <end position="144"/>
    </location>
</feature>
<name>A0A9J5X729_SOLCO</name>
<proteinExistence type="predicted"/>
<organism evidence="2 3">
    <name type="scientific">Solanum commersonii</name>
    <name type="common">Commerson's wild potato</name>
    <name type="synonym">Commerson's nightshade</name>
    <dbReference type="NCBI Taxonomy" id="4109"/>
    <lineage>
        <taxon>Eukaryota</taxon>
        <taxon>Viridiplantae</taxon>
        <taxon>Streptophyta</taxon>
        <taxon>Embryophyta</taxon>
        <taxon>Tracheophyta</taxon>
        <taxon>Spermatophyta</taxon>
        <taxon>Magnoliopsida</taxon>
        <taxon>eudicotyledons</taxon>
        <taxon>Gunneridae</taxon>
        <taxon>Pentapetalae</taxon>
        <taxon>asterids</taxon>
        <taxon>lamiids</taxon>
        <taxon>Solanales</taxon>
        <taxon>Solanaceae</taxon>
        <taxon>Solanoideae</taxon>
        <taxon>Solaneae</taxon>
        <taxon>Solanum</taxon>
    </lineage>
</organism>